<proteinExistence type="predicted"/>
<dbReference type="Pfam" id="PF00296">
    <property type="entry name" value="Bac_luciferase"/>
    <property type="match status" value="1"/>
</dbReference>
<dbReference type="Proteomes" id="UP000184440">
    <property type="component" value="Unassembled WGS sequence"/>
</dbReference>
<keyword evidence="2 5" id="KW-0503">Monooxygenase</keyword>
<dbReference type="GO" id="GO:0005829">
    <property type="term" value="C:cytosol"/>
    <property type="evidence" value="ECO:0007669"/>
    <property type="project" value="TreeGrafter"/>
</dbReference>
<sequence>MVESRRVTGDRLAVDLFLLAGLGSDELRDAHGAALRSAVDYAIAAEDAGFDGVWLAEHHFLTYGACPSAITLAAHVLGRTRRIMVGTAAAVLSARHPVALAEETAMLAAVAGTRFALGVGRGGPWVDLEVFGTGLARYQDGFPESLDLLLRWLSGAETVGADGDHHRFRPVRVVPRPVARPPVWVAATSAATATLAAERGLPVLLGMQASPEEHRAILDAARAAATPRAHARPGDGPGPDAGPGRDAAPGAALGVPGPAVAHLAYVADTVAEARARITATLPGRLARTAEYVRLDGSTGPGRDPHEYTQHLLDLHPVGDTALCIERLRHSAKVTGASRLLLAVEAAGSREDTLTCIHRLATEVLPALRRG</sequence>
<evidence type="ECO:0000313" key="5">
    <source>
        <dbReference type="EMBL" id="SHN46646.1"/>
    </source>
</evidence>
<dbReference type="InterPro" id="IPR050766">
    <property type="entry name" value="Bact_Lucif_Oxidored"/>
</dbReference>
<dbReference type="InterPro" id="IPR036661">
    <property type="entry name" value="Luciferase-like_sf"/>
</dbReference>
<dbReference type="PANTHER" id="PTHR30137:SF8">
    <property type="entry name" value="BLR5498 PROTEIN"/>
    <property type="match status" value="1"/>
</dbReference>
<evidence type="ECO:0000259" key="4">
    <source>
        <dbReference type="Pfam" id="PF00296"/>
    </source>
</evidence>
<feature type="domain" description="Luciferase-like" evidence="4">
    <location>
        <begin position="26"/>
        <end position="329"/>
    </location>
</feature>
<dbReference type="STRING" id="134849.SAMN05443668_11729"/>
<reference evidence="5 6" key="1">
    <citation type="submission" date="2016-11" db="EMBL/GenBank/DDBJ databases">
        <authorList>
            <person name="Jaros S."/>
            <person name="Januszkiewicz K."/>
            <person name="Wedrychowicz H."/>
        </authorList>
    </citation>
    <scope>NUCLEOTIDE SEQUENCE [LARGE SCALE GENOMIC DNA]</scope>
    <source>
        <strain evidence="5 6">DSM 46144</strain>
    </source>
</reference>
<dbReference type="EMBL" id="FRCS01000017">
    <property type="protein sequence ID" value="SHN46646.1"/>
    <property type="molecule type" value="Genomic_DNA"/>
</dbReference>
<evidence type="ECO:0000256" key="2">
    <source>
        <dbReference type="ARBA" id="ARBA00023033"/>
    </source>
</evidence>
<dbReference type="GO" id="GO:0004497">
    <property type="term" value="F:monooxygenase activity"/>
    <property type="evidence" value="ECO:0007669"/>
    <property type="project" value="UniProtKB-KW"/>
</dbReference>
<dbReference type="GO" id="GO:0016705">
    <property type="term" value="F:oxidoreductase activity, acting on paired donors, with incorporation or reduction of molecular oxygen"/>
    <property type="evidence" value="ECO:0007669"/>
    <property type="project" value="InterPro"/>
</dbReference>
<evidence type="ECO:0000313" key="6">
    <source>
        <dbReference type="Proteomes" id="UP000184440"/>
    </source>
</evidence>
<keyword evidence="6" id="KW-1185">Reference proteome</keyword>
<dbReference type="OrthoDB" id="7903015at2"/>
<organism evidence="5 6">
    <name type="scientific">Cryptosporangium aurantiacum</name>
    <dbReference type="NCBI Taxonomy" id="134849"/>
    <lineage>
        <taxon>Bacteria</taxon>
        <taxon>Bacillati</taxon>
        <taxon>Actinomycetota</taxon>
        <taxon>Actinomycetes</taxon>
        <taxon>Cryptosporangiales</taxon>
        <taxon>Cryptosporangiaceae</taxon>
        <taxon>Cryptosporangium</taxon>
    </lineage>
</organism>
<feature type="region of interest" description="Disordered" evidence="3">
    <location>
        <begin position="224"/>
        <end position="250"/>
    </location>
</feature>
<accession>A0A1M7RKH5</accession>
<keyword evidence="1" id="KW-0560">Oxidoreductase</keyword>
<dbReference type="PANTHER" id="PTHR30137">
    <property type="entry name" value="LUCIFERASE-LIKE MONOOXYGENASE"/>
    <property type="match status" value="1"/>
</dbReference>
<dbReference type="InterPro" id="IPR011251">
    <property type="entry name" value="Luciferase-like_dom"/>
</dbReference>
<dbReference type="Gene3D" id="3.20.20.30">
    <property type="entry name" value="Luciferase-like domain"/>
    <property type="match status" value="1"/>
</dbReference>
<evidence type="ECO:0000256" key="1">
    <source>
        <dbReference type="ARBA" id="ARBA00023002"/>
    </source>
</evidence>
<name>A0A1M7RKH5_9ACTN</name>
<gene>
    <name evidence="5" type="ORF">SAMN05443668_11729</name>
</gene>
<dbReference type="AlphaFoldDB" id="A0A1M7RKH5"/>
<dbReference type="SUPFAM" id="SSF51679">
    <property type="entry name" value="Bacterial luciferase-like"/>
    <property type="match status" value="1"/>
</dbReference>
<evidence type="ECO:0000256" key="3">
    <source>
        <dbReference type="SAM" id="MobiDB-lite"/>
    </source>
</evidence>
<protein>
    <submittedName>
        <fullName evidence="5">Flavin-dependent oxidoreductase, luciferase family (Includes alkanesulfonate monooxygenase SsuD and methylene tetrahydromethanopterin reductase)</fullName>
    </submittedName>
</protein>